<name>A0A7W6ANU5_9HYPH</name>
<dbReference type="RefSeq" id="WP_183508430.1">
    <property type="nucleotide sequence ID" value="NZ_BSPG01000028.1"/>
</dbReference>
<gene>
    <name evidence="4" type="ORF">GCM10007884_38270</name>
    <name evidence="5" type="ORF">GGR33_004023</name>
</gene>
<dbReference type="EMBL" id="JACIDN010000008">
    <property type="protein sequence ID" value="MBB3904500.1"/>
    <property type="molecule type" value="Genomic_DNA"/>
</dbReference>
<evidence type="ECO:0000313" key="5">
    <source>
        <dbReference type="EMBL" id="MBB3904500.1"/>
    </source>
</evidence>
<dbReference type="Pfam" id="PF06778">
    <property type="entry name" value="Chlor_dismutase"/>
    <property type="match status" value="1"/>
</dbReference>
<dbReference type="GO" id="GO:0016491">
    <property type="term" value="F:oxidoreductase activity"/>
    <property type="evidence" value="ECO:0007669"/>
    <property type="project" value="InterPro"/>
</dbReference>
<proteinExistence type="predicted"/>
<organism evidence="5 6">
    <name type="scientific">Methylobacterium brachythecii</name>
    <dbReference type="NCBI Taxonomy" id="1176177"/>
    <lineage>
        <taxon>Bacteria</taxon>
        <taxon>Pseudomonadati</taxon>
        <taxon>Pseudomonadota</taxon>
        <taxon>Alphaproteobacteria</taxon>
        <taxon>Hyphomicrobiales</taxon>
        <taxon>Methylobacteriaceae</taxon>
        <taxon>Methylobacterium</taxon>
    </lineage>
</organism>
<dbReference type="Proteomes" id="UP001156881">
    <property type="component" value="Unassembled WGS sequence"/>
</dbReference>
<keyword evidence="7" id="KW-1185">Reference proteome</keyword>
<comment type="caution">
    <text evidence="5">The sequence shown here is derived from an EMBL/GenBank/DDBJ whole genome shotgun (WGS) entry which is preliminary data.</text>
</comment>
<dbReference type="GO" id="GO:0020037">
    <property type="term" value="F:heme binding"/>
    <property type="evidence" value="ECO:0007669"/>
    <property type="project" value="InterPro"/>
</dbReference>
<evidence type="ECO:0000256" key="2">
    <source>
        <dbReference type="ARBA" id="ARBA00022723"/>
    </source>
</evidence>
<dbReference type="Gene3D" id="3.30.70.3420">
    <property type="match status" value="1"/>
</dbReference>
<keyword evidence="3" id="KW-0408">Iron</keyword>
<dbReference type="InterPro" id="IPR010644">
    <property type="entry name" value="ChdC/CLD"/>
</dbReference>
<dbReference type="Proteomes" id="UP000517759">
    <property type="component" value="Unassembled WGS sequence"/>
</dbReference>
<reference evidence="7" key="2">
    <citation type="journal article" date="2019" name="Int. J. Syst. Evol. Microbiol.">
        <title>The Global Catalogue of Microorganisms (GCM) 10K type strain sequencing project: providing services to taxonomists for standard genome sequencing and annotation.</title>
        <authorList>
            <consortium name="The Broad Institute Genomics Platform"/>
            <consortium name="The Broad Institute Genome Sequencing Center for Infectious Disease"/>
            <person name="Wu L."/>
            <person name="Ma J."/>
        </authorList>
    </citation>
    <scope>NUCLEOTIDE SEQUENCE [LARGE SCALE GENOMIC DNA]</scope>
    <source>
        <strain evidence="7">NBRC 107710</strain>
    </source>
</reference>
<evidence type="ECO:0000256" key="3">
    <source>
        <dbReference type="ARBA" id="ARBA00023004"/>
    </source>
</evidence>
<evidence type="ECO:0000313" key="6">
    <source>
        <dbReference type="Proteomes" id="UP000517759"/>
    </source>
</evidence>
<protein>
    <submittedName>
        <fullName evidence="5">Chlorite dismutase</fullName>
    </submittedName>
</protein>
<keyword evidence="2" id="KW-0479">Metal-binding</keyword>
<reference evidence="4" key="1">
    <citation type="journal article" date="2014" name="Int. J. Syst. Evol. Microbiol.">
        <title>Complete genome of a new Firmicutes species belonging to the dominant human colonic microbiota ('Ruminococcus bicirculans') reveals two chromosomes and a selective capacity to utilize plant glucans.</title>
        <authorList>
            <consortium name="NISC Comparative Sequencing Program"/>
            <person name="Wegmann U."/>
            <person name="Louis P."/>
            <person name="Goesmann A."/>
            <person name="Henrissat B."/>
            <person name="Duncan S.H."/>
            <person name="Flint H.J."/>
        </authorList>
    </citation>
    <scope>NUCLEOTIDE SEQUENCE</scope>
    <source>
        <strain evidence="4">NBRC 107710</strain>
    </source>
</reference>
<evidence type="ECO:0000256" key="1">
    <source>
        <dbReference type="ARBA" id="ARBA00022617"/>
    </source>
</evidence>
<evidence type="ECO:0000313" key="7">
    <source>
        <dbReference type="Proteomes" id="UP001156881"/>
    </source>
</evidence>
<keyword evidence="1" id="KW-0349">Heme</keyword>
<accession>A0A7W6ANU5</accession>
<dbReference type="EMBL" id="BSPG01000028">
    <property type="protein sequence ID" value="GLS45836.1"/>
    <property type="molecule type" value="Genomic_DNA"/>
</dbReference>
<reference evidence="4" key="4">
    <citation type="submission" date="2023-01" db="EMBL/GenBank/DDBJ databases">
        <title>Draft genome sequence of Methylobacterium brachythecii strain NBRC 107710.</title>
        <authorList>
            <person name="Sun Q."/>
            <person name="Mori K."/>
        </authorList>
    </citation>
    <scope>NUCLEOTIDE SEQUENCE</scope>
    <source>
        <strain evidence="4">NBRC 107710</strain>
    </source>
</reference>
<dbReference type="SUPFAM" id="SSF54909">
    <property type="entry name" value="Dimeric alpha+beta barrel"/>
    <property type="match status" value="1"/>
</dbReference>
<evidence type="ECO:0000313" key="4">
    <source>
        <dbReference type="EMBL" id="GLS45836.1"/>
    </source>
</evidence>
<sequence>MTSPLPVAFAAGTSGIWQIETVKAVIGDGLPAATRLSVIEDVGRAARADCAWVLRGVTSNIRYTNRREADALASQQQGLHRPEAVRAALIPIRKNAAWWALTQDERRAVFEEQSRHIGIGMTVLPGVSRRLHHARDLGGPFDFLTWFEYAPAQADAFETMVAQLRATPEWRYVDWEVDIRLTRA</sequence>
<dbReference type="InterPro" id="IPR011008">
    <property type="entry name" value="Dimeric_a/b-barrel"/>
</dbReference>
<dbReference type="GO" id="GO:0046872">
    <property type="term" value="F:metal ion binding"/>
    <property type="evidence" value="ECO:0007669"/>
    <property type="project" value="UniProtKB-KW"/>
</dbReference>
<dbReference type="AlphaFoldDB" id="A0A7W6ANU5"/>
<reference evidence="5 6" key="3">
    <citation type="submission" date="2020-08" db="EMBL/GenBank/DDBJ databases">
        <title>Genomic Encyclopedia of Type Strains, Phase IV (KMG-IV): sequencing the most valuable type-strain genomes for metagenomic binning, comparative biology and taxonomic classification.</title>
        <authorList>
            <person name="Goeker M."/>
        </authorList>
    </citation>
    <scope>NUCLEOTIDE SEQUENCE [LARGE SCALE GENOMIC DNA]</scope>
    <source>
        <strain evidence="5 6">DSM 24105</strain>
    </source>
</reference>